<dbReference type="Gene3D" id="3.40.1160.10">
    <property type="entry name" value="Acetylglutamate kinase-like"/>
    <property type="match status" value="1"/>
</dbReference>
<dbReference type="Proteomes" id="UP000178622">
    <property type="component" value="Unassembled WGS sequence"/>
</dbReference>
<evidence type="ECO:0000259" key="10">
    <source>
        <dbReference type="Pfam" id="PF00696"/>
    </source>
</evidence>
<dbReference type="PANTHER" id="PTHR30409">
    <property type="entry name" value="CARBAMATE KINASE"/>
    <property type="match status" value="1"/>
</dbReference>
<comment type="pathway">
    <text evidence="1">Metabolic intermediate metabolism; carbamoyl phosphate degradation; CO(2) and NH(3) from carbamoyl phosphate: step 1/1.</text>
</comment>
<dbReference type="STRING" id="1859473.BG261_00470"/>
<dbReference type="EMBL" id="MKIR01000001">
    <property type="protein sequence ID" value="OFI50395.1"/>
    <property type="molecule type" value="Genomic_DNA"/>
</dbReference>
<dbReference type="Pfam" id="PF00696">
    <property type="entry name" value="AA_kinase"/>
    <property type="match status" value="1"/>
</dbReference>
<organism evidence="11 12">
    <name type="scientific">Floricoccus tropicus</name>
    <dbReference type="NCBI Taxonomy" id="1859473"/>
    <lineage>
        <taxon>Bacteria</taxon>
        <taxon>Bacillati</taxon>
        <taxon>Bacillota</taxon>
        <taxon>Bacilli</taxon>
        <taxon>Lactobacillales</taxon>
        <taxon>Streptococcaceae</taxon>
        <taxon>Floricoccus</taxon>
    </lineage>
</organism>
<evidence type="ECO:0000256" key="6">
    <source>
        <dbReference type="ARBA" id="ARBA00022777"/>
    </source>
</evidence>
<dbReference type="AlphaFoldDB" id="A0A1E8GQ82"/>
<evidence type="ECO:0000256" key="1">
    <source>
        <dbReference type="ARBA" id="ARBA00005118"/>
    </source>
</evidence>
<protein>
    <recommendedName>
        <fullName evidence="3 8">Carbamate kinase</fullName>
    </recommendedName>
</protein>
<keyword evidence="5 9" id="KW-0808">Transferase</keyword>
<dbReference type="NCBIfam" id="NF009007">
    <property type="entry name" value="PRK12352.1"/>
    <property type="match status" value="1"/>
</dbReference>
<dbReference type="RefSeq" id="WP_070791139.1">
    <property type="nucleotide sequence ID" value="NZ_MKIR01000001.1"/>
</dbReference>
<dbReference type="GO" id="GO:0008804">
    <property type="term" value="F:carbamate kinase activity"/>
    <property type="evidence" value="ECO:0007669"/>
    <property type="project" value="UniProtKB-UniRule"/>
</dbReference>
<sequence>MSKIVIALGGNALGNSANEQLTKAELAAKSVADLIEAGHNVVIAHGNGPQVGQIRLAFEETAASDPEKIMPFPECIAMSQGYIGYHLQQAIDEELVERNLGDIPVVSMLTQVVVDANDKAFDNPTKPIGAYYSEIDAKKIMEETGDIYKEDSGRGWRRVIASPKPIDIYEKVSLQTLVDAGQVVVACGGGGVPIVYKGNRYEGIDAVIDKDFAAAKMAALIDADIFIVLTAVDNVYVNFGKENQKALEDVTIEEIETYIQEGQFAPGSMLPKVEAAVDFAQSKEGRKSIIASLEQASKAIYSESGTSIHL</sequence>
<evidence type="ECO:0000256" key="3">
    <source>
        <dbReference type="ARBA" id="ARBA00013070"/>
    </source>
</evidence>
<dbReference type="GO" id="GO:0005829">
    <property type="term" value="C:cytosol"/>
    <property type="evidence" value="ECO:0007669"/>
    <property type="project" value="TreeGrafter"/>
</dbReference>
<comment type="caution">
    <text evidence="11">The sequence shown here is derived from an EMBL/GenBank/DDBJ whole genome shotgun (WGS) entry which is preliminary data.</text>
</comment>
<keyword evidence="4" id="KW-0056">Arginine metabolism</keyword>
<dbReference type="PIRSF" id="PIRSF000723">
    <property type="entry name" value="Carbamate_kin"/>
    <property type="match status" value="1"/>
</dbReference>
<proteinExistence type="inferred from homology"/>
<keyword evidence="12" id="KW-1185">Reference proteome</keyword>
<evidence type="ECO:0000256" key="9">
    <source>
        <dbReference type="PIRNR" id="PIRNR000723"/>
    </source>
</evidence>
<evidence type="ECO:0000256" key="2">
    <source>
        <dbReference type="ARBA" id="ARBA00011066"/>
    </source>
</evidence>
<dbReference type="CDD" id="cd04235">
    <property type="entry name" value="AAK_CK"/>
    <property type="match status" value="1"/>
</dbReference>
<dbReference type="PANTHER" id="PTHR30409:SF1">
    <property type="entry name" value="CARBAMATE KINASE-RELATED"/>
    <property type="match status" value="1"/>
</dbReference>
<evidence type="ECO:0000256" key="7">
    <source>
        <dbReference type="ARBA" id="ARBA00048467"/>
    </source>
</evidence>
<name>A0A1E8GQ82_9LACT</name>
<dbReference type="InterPro" id="IPR003964">
    <property type="entry name" value="Carb_kinase"/>
</dbReference>
<dbReference type="UniPathway" id="UPA00996">
    <property type="reaction ID" value="UER00366"/>
</dbReference>
<keyword evidence="6 9" id="KW-0418">Kinase</keyword>
<accession>A0A1E8GQ82</accession>
<comment type="catalytic activity">
    <reaction evidence="7">
        <text>hydrogencarbonate + NH4(+) + ATP = carbamoyl phosphate + ADP + H2O + H(+)</text>
        <dbReference type="Rhea" id="RHEA:10152"/>
        <dbReference type="ChEBI" id="CHEBI:15377"/>
        <dbReference type="ChEBI" id="CHEBI:15378"/>
        <dbReference type="ChEBI" id="CHEBI:17544"/>
        <dbReference type="ChEBI" id="CHEBI:28938"/>
        <dbReference type="ChEBI" id="CHEBI:30616"/>
        <dbReference type="ChEBI" id="CHEBI:58228"/>
        <dbReference type="ChEBI" id="CHEBI:456216"/>
        <dbReference type="EC" id="2.7.2.2"/>
    </reaction>
</comment>
<dbReference type="InterPro" id="IPR036393">
    <property type="entry name" value="AceGlu_kinase-like_sf"/>
</dbReference>
<dbReference type="FunFam" id="3.40.1160.10:FF:000007">
    <property type="entry name" value="Carbamate kinase"/>
    <property type="match status" value="1"/>
</dbReference>
<evidence type="ECO:0000256" key="8">
    <source>
        <dbReference type="NCBIfam" id="TIGR00746"/>
    </source>
</evidence>
<reference evidence="12" key="1">
    <citation type="submission" date="2016-09" db="EMBL/GenBank/DDBJ databases">
        <title>Draft genome sequence of a novel species of the family Streptococcaceae isolated from flowers.</title>
        <authorList>
            <person name="Chuah L.-O."/>
            <person name="Yap K.-P."/>
            <person name="Thong K.L."/>
            <person name="Liong M.T."/>
            <person name="Ahmad R."/>
            <person name="Rusul G."/>
        </authorList>
    </citation>
    <scope>NUCLEOTIDE SEQUENCE [LARGE SCALE GENOMIC DNA]</scope>
    <source>
        <strain evidence="12">DF1</strain>
    </source>
</reference>
<dbReference type="NCBIfam" id="TIGR00746">
    <property type="entry name" value="arcC"/>
    <property type="match status" value="1"/>
</dbReference>
<feature type="domain" description="Aspartate/glutamate/uridylate kinase" evidence="10">
    <location>
        <begin position="3"/>
        <end position="291"/>
    </location>
</feature>
<evidence type="ECO:0000256" key="5">
    <source>
        <dbReference type="ARBA" id="ARBA00022679"/>
    </source>
</evidence>
<dbReference type="GO" id="GO:0019546">
    <property type="term" value="P:L-arginine deiminase pathway"/>
    <property type="evidence" value="ECO:0007669"/>
    <property type="project" value="TreeGrafter"/>
</dbReference>
<dbReference type="PRINTS" id="PR01469">
    <property type="entry name" value="CARBMTKINASE"/>
</dbReference>
<dbReference type="OrthoDB" id="9766717at2"/>
<dbReference type="InterPro" id="IPR001048">
    <property type="entry name" value="Asp/Glu/Uridylate_kinase"/>
</dbReference>
<comment type="similarity">
    <text evidence="2 9">Belongs to the carbamate kinase family.</text>
</comment>
<evidence type="ECO:0000256" key="4">
    <source>
        <dbReference type="ARBA" id="ARBA00022503"/>
    </source>
</evidence>
<gene>
    <name evidence="11" type="ORF">BG261_00470</name>
</gene>
<evidence type="ECO:0000313" key="12">
    <source>
        <dbReference type="Proteomes" id="UP000178622"/>
    </source>
</evidence>
<evidence type="ECO:0000313" key="11">
    <source>
        <dbReference type="EMBL" id="OFI50395.1"/>
    </source>
</evidence>
<dbReference type="SUPFAM" id="SSF53633">
    <property type="entry name" value="Carbamate kinase-like"/>
    <property type="match status" value="1"/>
</dbReference>